<feature type="transmembrane region" description="Helical" evidence="1">
    <location>
        <begin position="495"/>
        <end position="514"/>
    </location>
</feature>
<dbReference type="EMBL" id="PZQS01000011">
    <property type="protein sequence ID" value="PVD22482.1"/>
    <property type="molecule type" value="Genomic_DNA"/>
</dbReference>
<feature type="transmembrane region" description="Helical" evidence="1">
    <location>
        <begin position="603"/>
        <end position="623"/>
    </location>
</feature>
<feature type="transmembrane region" description="Helical" evidence="1">
    <location>
        <begin position="243"/>
        <end position="266"/>
    </location>
</feature>
<protein>
    <recommendedName>
        <fullName evidence="3">Nose resistant-to-fluoxetine protein N-terminal domain-containing protein</fullName>
    </recommendedName>
</protein>
<feature type="transmembrane region" description="Helical" evidence="1">
    <location>
        <begin position="574"/>
        <end position="591"/>
    </location>
</feature>
<feature type="signal peptide" evidence="2">
    <location>
        <begin position="1"/>
        <end position="25"/>
    </location>
</feature>
<feature type="chain" id="PRO_5015451287" description="Nose resistant-to-fluoxetine protein N-terminal domain-containing protein" evidence="2">
    <location>
        <begin position="26"/>
        <end position="681"/>
    </location>
</feature>
<comment type="caution">
    <text evidence="4">The sequence shown here is derived from an EMBL/GenBank/DDBJ whole genome shotgun (WGS) entry which is preliminary data.</text>
</comment>
<dbReference type="InterPro" id="IPR006621">
    <property type="entry name" value="Nose-resist-to-fluoxetine_N"/>
</dbReference>
<keyword evidence="1" id="KW-1133">Transmembrane helix</keyword>
<dbReference type="OrthoDB" id="207378at2759"/>
<feature type="transmembrane region" description="Helical" evidence="1">
    <location>
        <begin position="434"/>
        <end position="455"/>
    </location>
</feature>
<name>A0A2T7NMU8_POMCA</name>
<evidence type="ECO:0000256" key="1">
    <source>
        <dbReference type="SAM" id="Phobius"/>
    </source>
</evidence>
<dbReference type="AlphaFoldDB" id="A0A2T7NMU8"/>
<dbReference type="Proteomes" id="UP000245119">
    <property type="component" value="Linkage Group LG11"/>
</dbReference>
<feature type="transmembrane region" description="Helical" evidence="1">
    <location>
        <begin position="643"/>
        <end position="662"/>
    </location>
</feature>
<feature type="domain" description="Nose resistant-to-fluoxetine protein N-terminal" evidence="3">
    <location>
        <begin position="99"/>
        <end position="232"/>
    </location>
</feature>
<evidence type="ECO:0000313" key="5">
    <source>
        <dbReference type="Proteomes" id="UP000245119"/>
    </source>
</evidence>
<dbReference type="InterPro" id="IPR002656">
    <property type="entry name" value="Acyl_transf_3_dom"/>
</dbReference>
<feature type="transmembrane region" description="Helical" evidence="1">
    <location>
        <begin position="521"/>
        <end position="544"/>
    </location>
</feature>
<sequence length="681" mass="74750">MLETIRSSLLVTLICLLCSSSPTAGQLSRPYLDRFAILANTVLQSQSNKGASGPAAQVLGMIEAFQKLPADVVQQAILQTVSSQQRNLLAANVDASENYELCLNHTMEIISGVRARQAWATQMIDAMGKPLPGITEGNLIWPGAYEQCLKVQAFINASSGSNETAPLFSGRYCTATAMLSSVVGASPLTATLSIGLCMPDSCSSESVTLILTEVVAVLNISLPNSPSALCQDPGWKPLETKTIVAIVVCSCILFLMIAGTAADILYIQMPKWRLKKVSSVSANSFITSFNGYVSKADERHPLLEKPDVTAVEIPEPGICIKLLATFSVYTNGAKMLSTEQASGSLTCIHGIRFFSMTWVVLGHALTSNMGQGENLTSYFSDILGRWTYQAICNAFVSVDSFFLLSGLLVAYLSLKEMKKNNGKINWFLFYFHRFWRLTPALMLVIMVYTCFYPYMGSGPFWTNQSADSDNCEDNWWTNLLYVNNLVNEDKMCLGVSWYLANDMQFYILSPLIFVPFYYKPLLGAVSAGLFLIATTVTPAVLTVIKHFPPSFLVQLNVDEANTTDYMIHYYIKPWNRMGPYIVGLLAGYFLYRCNCTLRLNKVVNLTIWAVAAASACAVVYGLYDASDNQGTMELATSAFYNAVHRTVWGACLAWVIIACVTGNGETMVYFTFANTSSSDLP</sequence>
<keyword evidence="5" id="KW-1185">Reference proteome</keyword>
<organism evidence="4 5">
    <name type="scientific">Pomacea canaliculata</name>
    <name type="common">Golden apple snail</name>
    <dbReference type="NCBI Taxonomy" id="400727"/>
    <lineage>
        <taxon>Eukaryota</taxon>
        <taxon>Metazoa</taxon>
        <taxon>Spiralia</taxon>
        <taxon>Lophotrochozoa</taxon>
        <taxon>Mollusca</taxon>
        <taxon>Gastropoda</taxon>
        <taxon>Caenogastropoda</taxon>
        <taxon>Architaenioglossa</taxon>
        <taxon>Ampullarioidea</taxon>
        <taxon>Ampullariidae</taxon>
        <taxon>Pomacea</taxon>
    </lineage>
</organism>
<keyword evidence="1" id="KW-0812">Transmembrane</keyword>
<evidence type="ECO:0000259" key="3">
    <source>
        <dbReference type="SMART" id="SM00703"/>
    </source>
</evidence>
<reference evidence="4 5" key="1">
    <citation type="submission" date="2018-04" db="EMBL/GenBank/DDBJ databases">
        <title>The genome of golden apple snail Pomacea canaliculata provides insight into stress tolerance and invasive adaptation.</title>
        <authorList>
            <person name="Liu C."/>
            <person name="Liu B."/>
            <person name="Ren Y."/>
            <person name="Zhang Y."/>
            <person name="Wang H."/>
            <person name="Li S."/>
            <person name="Jiang F."/>
            <person name="Yin L."/>
            <person name="Zhang G."/>
            <person name="Qian W."/>
            <person name="Fan W."/>
        </authorList>
    </citation>
    <scope>NUCLEOTIDE SEQUENCE [LARGE SCALE GENOMIC DNA]</scope>
    <source>
        <strain evidence="4">SZHN2017</strain>
        <tissue evidence="4">Muscle</tissue>
    </source>
</reference>
<evidence type="ECO:0000256" key="2">
    <source>
        <dbReference type="SAM" id="SignalP"/>
    </source>
</evidence>
<dbReference type="SMART" id="SM00703">
    <property type="entry name" value="NRF"/>
    <property type="match status" value="1"/>
</dbReference>
<feature type="transmembrane region" description="Helical" evidence="1">
    <location>
        <begin position="386"/>
        <end position="414"/>
    </location>
</feature>
<proteinExistence type="predicted"/>
<dbReference type="PANTHER" id="PTHR11161:SF0">
    <property type="entry name" value="O-ACYLTRANSFERASE LIKE PROTEIN"/>
    <property type="match status" value="1"/>
</dbReference>
<dbReference type="Pfam" id="PF20146">
    <property type="entry name" value="NRF"/>
    <property type="match status" value="1"/>
</dbReference>
<keyword evidence="2" id="KW-0732">Signal</keyword>
<keyword evidence="1" id="KW-0472">Membrane</keyword>
<dbReference type="PANTHER" id="PTHR11161">
    <property type="entry name" value="O-ACYLTRANSFERASE"/>
    <property type="match status" value="1"/>
</dbReference>
<gene>
    <name evidence="4" type="ORF">C0Q70_18296</name>
</gene>
<dbReference type="GO" id="GO:0016747">
    <property type="term" value="F:acyltransferase activity, transferring groups other than amino-acyl groups"/>
    <property type="evidence" value="ECO:0007669"/>
    <property type="project" value="InterPro"/>
</dbReference>
<accession>A0A2T7NMU8</accession>
<feature type="transmembrane region" description="Helical" evidence="1">
    <location>
        <begin position="344"/>
        <end position="366"/>
    </location>
</feature>
<evidence type="ECO:0000313" key="4">
    <source>
        <dbReference type="EMBL" id="PVD22482.1"/>
    </source>
</evidence>
<dbReference type="Pfam" id="PF01757">
    <property type="entry name" value="Acyl_transf_3"/>
    <property type="match status" value="1"/>
</dbReference>
<dbReference type="InterPro" id="IPR052728">
    <property type="entry name" value="O2_lipid_transport_reg"/>
</dbReference>